<dbReference type="InterPro" id="IPR014729">
    <property type="entry name" value="Rossmann-like_a/b/a_fold"/>
</dbReference>
<dbReference type="CDD" id="cd06259">
    <property type="entry name" value="YdcF-like"/>
    <property type="match status" value="1"/>
</dbReference>
<dbReference type="PANTHER" id="PTHR30336">
    <property type="entry name" value="INNER MEMBRANE PROTEIN, PROBABLE PERMEASE"/>
    <property type="match status" value="1"/>
</dbReference>
<feature type="domain" description="DUF218" evidence="1">
    <location>
        <begin position="39"/>
        <end position="175"/>
    </location>
</feature>
<evidence type="ECO:0000259" key="1">
    <source>
        <dbReference type="Pfam" id="PF02698"/>
    </source>
</evidence>
<dbReference type="RefSeq" id="WP_378113834.1">
    <property type="nucleotide sequence ID" value="NZ_JBHSNC010000056.1"/>
</dbReference>
<reference evidence="3" key="1">
    <citation type="journal article" date="2019" name="Int. J. Syst. Evol. Microbiol.">
        <title>The Global Catalogue of Microorganisms (GCM) 10K type strain sequencing project: providing services to taxonomists for standard genome sequencing and annotation.</title>
        <authorList>
            <consortium name="The Broad Institute Genomics Platform"/>
            <consortium name="The Broad Institute Genome Sequencing Center for Infectious Disease"/>
            <person name="Wu L."/>
            <person name="Ma J."/>
        </authorList>
    </citation>
    <scope>NUCLEOTIDE SEQUENCE [LARGE SCALE GENOMIC DNA]</scope>
    <source>
        <strain evidence="3">CGMCC 1.18578</strain>
    </source>
</reference>
<organism evidence="2 3">
    <name type="scientific">Cohnella yongneupensis</name>
    <dbReference type="NCBI Taxonomy" id="425006"/>
    <lineage>
        <taxon>Bacteria</taxon>
        <taxon>Bacillati</taxon>
        <taxon>Bacillota</taxon>
        <taxon>Bacilli</taxon>
        <taxon>Bacillales</taxon>
        <taxon>Paenibacillaceae</taxon>
        <taxon>Cohnella</taxon>
    </lineage>
</organism>
<sequence length="194" mass="21502">MLWVTAAGTLAVAVWCGVLYAKIVTFGGVPSDAESVRADVGIVLGASLWDEVPSPALKERLDYAIKLYDQGMFSHLIVTGGKDKPTARLSEAEGSREYLIAHGVPDEAIAMDKLSRDTYENLLYAKDIMSEQGWHSAVIVTHSYHGSRAADMARTLDYSPVQVQVTDSEVLKIHYHEAREVLAYTKWLVRKMFL</sequence>
<evidence type="ECO:0000313" key="2">
    <source>
        <dbReference type="EMBL" id="MFC5531876.1"/>
    </source>
</evidence>
<dbReference type="Proteomes" id="UP001596108">
    <property type="component" value="Unassembled WGS sequence"/>
</dbReference>
<protein>
    <submittedName>
        <fullName evidence="2">YdcF family protein</fullName>
    </submittedName>
</protein>
<dbReference type="InterPro" id="IPR051599">
    <property type="entry name" value="Cell_Envelope_Assoc"/>
</dbReference>
<name>A0ABW0R407_9BACL</name>
<dbReference type="Pfam" id="PF02698">
    <property type="entry name" value="DUF218"/>
    <property type="match status" value="1"/>
</dbReference>
<dbReference type="EMBL" id="JBHSNC010000056">
    <property type="protein sequence ID" value="MFC5531876.1"/>
    <property type="molecule type" value="Genomic_DNA"/>
</dbReference>
<evidence type="ECO:0000313" key="3">
    <source>
        <dbReference type="Proteomes" id="UP001596108"/>
    </source>
</evidence>
<dbReference type="InterPro" id="IPR003848">
    <property type="entry name" value="DUF218"/>
</dbReference>
<proteinExistence type="predicted"/>
<gene>
    <name evidence="2" type="ORF">ACFPQ4_20875</name>
</gene>
<dbReference type="Gene3D" id="3.40.50.620">
    <property type="entry name" value="HUPs"/>
    <property type="match status" value="1"/>
</dbReference>
<dbReference type="PANTHER" id="PTHR30336:SF20">
    <property type="entry name" value="DUF218 DOMAIN-CONTAINING PROTEIN"/>
    <property type="match status" value="1"/>
</dbReference>
<keyword evidence="3" id="KW-1185">Reference proteome</keyword>
<comment type="caution">
    <text evidence="2">The sequence shown here is derived from an EMBL/GenBank/DDBJ whole genome shotgun (WGS) entry which is preliminary data.</text>
</comment>
<accession>A0ABW0R407</accession>